<comment type="caution">
    <text evidence="1">The sequence shown here is derived from an EMBL/GenBank/DDBJ whole genome shotgun (WGS) entry which is preliminary data.</text>
</comment>
<protein>
    <recommendedName>
        <fullName evidence="3">DUF3168 domain-containing protein</fullName>
    </recommendedName>
</protein>
<sequence>MIDILNTIYSVLKNDEKLMKLLNVNNIKFNDYPDVKDITQPYVVIDDFDDPIPELHYDGERVAYNYVVQIDVFVKANDSYNARLRRNEISQRISDLLWKELKAGQTSNLGNEYDKQFALYRSTRRYEAIFYEEEN</sequence>
<evidence type="ECO:0000313" key="1">
    <source>
        <dbReference type="EMBL" id="MBS5965352.1"/>
    </source>
</evidence>
<gene>
    <name evidence="1" type="ORF">KIA07_06800</name>
</gene>
<dbReference type="EMBL" id="JAHAIK010000018">
    <property type="protein sequence ID" value="MBS5965352.1"/>
    <property type="molecule type" value="Genomic_DNA"/>
</dbReference>
<organism evidence="1 2">
    <name type="scientific">Finegoldia magna</name>
    <name type="common">Peptostreptococcus magnus</name>
    <dbReference type="NCBI Taxonomy" id="1260"/>
    <lineage>
        <taxon>Bacteria</taxon>
        <taxon>Bacillati</taxon>
        <taxon>Bacillota</taxon>
        <taxon>Tissierellia</taxon>
        <taxon>Tissierellales</taxon>
        <taxon>Peptoniphilaceae</taxon>
        <taxon>Finegoldia</taxon>
    </lineage>
</organism>
<evidence type="ECO:0008006" key="3">
    <source>
        <dbReference type="Google" id="ProtNLM"/>
    </source>
</evidence>
<dbReference type="RefSeq" id="WP_278736065.1">
    <property type="nucleotide sequence ID" value="NZ_JAHAIK010000018.1"/>
</dbReference>
<proteinExistence type="predicted"/>
<accession>A0A943LFC6</accession>
<evidence type="ECO:0000313" key="2">
    <source>
        <dbReference type="Proteomes" id="UP000730862"/>
    </source>
</evidence>
<dbReference type="AlphaFoldDB" id="A0A943LFC6"/>
<name>A0A943LFC6_FINMA</name>
<dbReference type="Proteomes" id="UP000730862">
    <property type="component" value="Unassembled WGS sequence"/>
</dbReference>
<reference evidence="1" key="1">
    <citation type="submission" date="2021-02" db="EMBL/GenBank/DDBJ databases">
        <title>Infant gut strain persistence is associated with maternal origin, phylogeny, and functional potential including surface adhesion and iron acquisition.</title>
        <authorList>
            <person name="Lou Y.C."/>
        </authorList>
    </citation>
    <scope>NUCLEOTIDE SEQUENCE</scope>
    <source>
        <strain evidence="1">L3_058_000G1_dasL3_058_000G1_concoct_72</strain>
    </source>
</reference>